<evidence type="ECO:0000256" key="1">
    <source>
        <dbReference type="ARBA" id="ARBA00007673"/>
    </source>
</evidence>
<name>A0A4U6QB48_9ACTN</name>
<dbReference type="PANTHER" id="PTHR43709">
    <property type="entry name" value="ACONITATE ISOMERASE-RELATED"/>
    <property type="match status" value="1"/>
</dbReference>
<evidence type="ECO:0000256" key="2">
    <source>
        <dbReference type="ARBA" id="ARBA00023235"/>
    </source>
</evidence>
<dbReference type="InterPro" id="IPR007400">
    <property type="entry name" value="PrpF-like"/>
</dbReference>
<comment type="similarity">
    <text evidence="1">Belongs to the PrpF family.</text>
</comment>
<accession>A0A4U6QB48</accession>
<evidence type="ECO:0000313" key="3">
    <source>
        <dbReference type="EMBL" id="TKV57168.1"/>
    </source>
</evidence>
<dbReference type="Pfam" id="PF04303">
    <property type="entry name" value="PrpF"/>
    <property type="match status" value="1"/>
</dbReference>
<organism evidence="3 4">
    <name type="scientific">Nakamurella flava</name>
    <dbReference type="NCBI Taxonomy" id="2576308"/>
    <lineage>
        <taxon>Bacteria</taxon>
        <taxon>Bacillati</taxon>
        <taxon>Actinomycetota</taxon>
        <taxon>Actinomycetes</taxon>
        <taxon>Nakamurellales</taxon>
        <taxon>Nakamurellaceae</taxon>
        <taxon>Nakamurella</taxon>
    </lineage>
</organism>
<gene>
    <name evidence="3" type="ORF">FDO65_19615</name>
</gene>
<dbReference type="SUPFAM" id="SSF54506">
    <property type="entry name" value="Diaminopimelate epimerase-like"/>
    <property type="match status" value="2"/>
</dbReference>
<evidence type="ECO:0000313" key="4">
    <source>
        <dbReference type="Proteomes" id="UP000306985"/>
    </source>
</evidence>
<evidence type="ECO:0008006" key="5">
    <source>
        <dbReference type="Google" id="ProtNLM"/>
    </source>
</evidence>
<reference evidence="3 4" key="1">
    <citation type="submission" date="2019-05" db="EMBL/GenBank/DDBJ databases">
        <title>Nakamurella sp. N5BH11, whole genome shotgun sequence.</title>
        <authorList>
            <person name="Tuo L."/>
        </authorList>
    </citation>
    <scope>NUCLEOTIDE SEQUENCE [LARGE SCALE GENOMIC DNA]</scope>
    <source>
        <strain evidence="3 4">N5BH11</strain>
    </source>
</reference>
<dbReference type="AlphaFoldDB" id="A0A4U6QB48"/>
<keyword evidence="2" id="KW-0413">Isomerase</keyword>
<dbReference type="GO" id="GO:0016853">
    <property type="term" value="F:isomerase activity"/>
    <property type="evidence" value="ECO:0007669"/>
    <property type="project" value="UniProtKB-KW"/>
</dbReference>
<dbReference type="OrthoDB" id="9779763at2"/>
<dbReference type="Gene3D" id="3.10.310.10">
    <property type="entry name" value="Diaminopimelate Epimerase, Chain A, domain 1"/>
    <property type="match status" value="2"/>
</dbReference>
<dbReference type="PANTHER" id="PTHR43709:SF3">
    <property type="entry name" value="ISOMERASE YBHH-RELATED"/>
    <property type="match status" value="1"/>
</dbReference>
<dbReference type="EMBL" id="SZZH01000006">
    <property type="protein sequence ID" value="TKV57168.1"/>
    <property type="molecule type" value="Genomic_DNA"/>
</dbReference>
<sequence length="374" mass="38622">MAVPASWVRGGTSKCWIFQAEDIDALPVSRDEFLLRAFGSPDLRQIDGIGGATSTTSKAIVVESRRPGQSPDEIVYSFAQVSVDHPKVEWVSNCGNCATALALYVVQHRLVGLSEDATAFQMLNRPTGLVLQATVPTPDGQAPSQGDQLVRGVPFPGVPVDLGFTEATWSTHGALLPTGHPVDTLTVDGAELAVTMVDAGAPVAVVRADAIGLTGADDAAAVAERMPFFAELRRQAARAMGLPDDDQSVPKVGIVGPGTPGPAGPVTELNARMISMSAPHPAIGLTSAVALAAAATVPGTLVHDLAPAGASYRIGTLSGPISLVVSGIGTDHRVVEFRRNSRRIVDALVYIPADTVETEPAVPSAVVSPVPSSA</sequence>
<proteinExistence type="inferred from homology"/>
<dbReference type="Proteomes" id="UP000306985">
    <property type="component" value="Unassembled WGS sequence"/>
</dbReference>
<keyword evidence="4" id="KW-1185">Reference proteome</keyword>
<protein>
    <recommendedName>
        <fullName evidence="5">PrpF, AcnD-accessory</fullName>
    </recommendedName>
</protein>
<comment type="caution">
    <text evidence="3">The sequence shown here is derived from an EMBL/GenBank/DDBJ whole genome shotgun (WGS) entry which is preliminary data.</text>
</comment>